<dbReference type="InterPro" id="IPR050644">
    <property type="entry name" value="PG_Glycine_Bridge_Synth"/>
</dbReference>
<evidence type="ECO:0000256" key="3">
    <source>
        <dbReference type="ARBA" id="ARBA00022960"/>
    </source>
</evidence>
<dbReference type="PANTHER" id="PTHR36174:SF1">
    <property type="entry name" value="LIPID II:GLYCINE GLYCYLTRANSFERASE"/>
    <property type="match status" value="1"/>
</dbReference>
<dbReference type="Pfam" id="PF13480">
    <property type="entry name" value="Acetyltransf_6"/>
    <property type="match status" value="1"/>
</dbReference>
<dbReference type="PATRIC" id="fig|1339314.3.peg.1730"/>
<dbReference type="GO" id="GO:0009252">
    <property type="term" value="P:peptidoglycan biosynthetic process"/>
    <property type="evidence" value="ECO:0007669"/>
    <property type="project" value="UniProtKB-KW"/>
</dbReference>
<evidence type="ECO:0000313" key="8">
    <source>
        <dbReference type="EMBL" id="EXZ74052.1"/>
    </source>
</evidence>
<evidence type="ECO:0000259" key="7">
    <source>
        <dbReference type="Pfam" id="PF13480"/>
    </source>
</evidence>
<dbReference type="SUPFAM" id="SSF55729">
    <property type="entry name" value="Acyl-CoA N-acyltransferases (Nat)"/>
    <property type="match status" value="1"/>
</dbReference>
<proteinExistence type="inferred from homology"/>
<protein>
    <submittedName>
        <fullName evidence="8">FemAB family protein</fullName>
    </submittedName>
</protein>
<evidence type="ECO:0000256" key="2">
    <source>
        <dbReference type="ARBA" id="ARBA00022679"/>
    </source>
</evidence>
<evidence type="ECO:0000256" key="4">
    <source>
        <dbReference type="ARBA" id="ARBA00022984"/>
    </source>
</evidence>
<evidence type="ECO:0000256" key="1">
    <source>
        <dbReference type="ARBA" id="ARBA00009943"/>
    </source>
</evidence>
<accession>A0A016BZD6</accession>
<dbReference type="EMBL" id="JGDS01000044">
    <property type="protein sequence ID" value="EXZ74052.1"/>
    <property type="molecule type" value="Genomic_DNA"/>
</dbReference>
<name>A0A016BZD6_BACFG</name>
<evidence type="ECO:0000313" key="9">
    <source>
        <dbReference type="Proteomes" id="UP000020938"/>
    </source>
</evidence>
<keyword evidence="2" id="KW-0808">Transferase</keyword>
<dbReference type="GO" id="GO:0071555">
    <property type="term" value="P:cell wall organization"/>
    <property type="evidence" value="ECO:0007669"/>
    <property type="project" value="UniProtKB-KW"/>
</dbReference>
<keyword evidence="3" id="KW-0133">Cell shape</keyword>
<evidence type="ECO:0000256" key="5">
    <source>
        <dbReference type="ARBA" id="ARBA00023315"/>
    </source>
</evidence>
<comment type="similarity">
    <text evidence="1">Belongs to the FemABX family.</text>
</comment>
<dbReference type="PANTHER" id="PTHR36174">
    <property type="entry name" value="LIPID II:GLYCINE GLYCYLTRANSFERASE"/>
    <property type="match status" value="1"/>
</dbReference>
<sequence length="343" mass="40650">MGAELTGNWNSFLERFSPSQQDIYYREEYLKLYQSIDEQAVCFVYTDGNFCFLFPYLLRSFYFDGVCYHDFETAYGYGGPIFNTDNKEFISKAWKSFYCYGQENHYIAGFVRFHPLLNNALSFDSIGVVVKDRNTIAIDLQKDIDSVWMEEIHTKNRNIIKRGAKTGLRFIADYQYEYLDEFIRLYNSTMDKLSADSFYYFDDSYYYQLKKNIPDSFLGVVLLEDKVISSSIFFCSGDYGHYHLSGSDKESLKLYPNNFMLWEAAKEMKAHGILKFHLGGGTNSDEYNSLYEFKKKFSKSFYSFQIGKILFNKYVYDKMCRNWELNNPNKSMHYINHLLKYKY</sequence>
<dbReference type="GO" id="GO:0016755">
    <property type="term" value="F:aminoacyltransferase activity"/>
    <property type="evidence" value="ECO:0007669"/>
    <property type="project" value="InterPro"/>
</dbReference>
<dbReference type="InterPro" id="IPR016181">
    <property type="entry name" value="Acyl_CoA_acyltransferase"/>
</dbReference>
<dbReference type="InterPro" id="IPR038740">
    <property type="entry name" value="BioF2-like_GNAT_dom"/>
</dbReference>
<dbReference type="PROSITE" id="PS51191">
    <property type="entry name" value="FEMABX"/>
    <property type="match status" value="1"/>
</dbReference>
<dbReference type="AlphaFoldDB" id="A0A016BZD6"/>
<feature type="domain" description="BioF2-like acetyltransferase" evidence="7">
    <location>
        <begin position="169"/>
        <end position="283"/>
    </location>
</feature>
<dbReference type="GO" id="GO:0008360">
    <property type="term" value="P:regulation of cell shape"/>
    <property type="evidence" value="ECO:0007669"/>
    <property type="project" value="UniProtKB-KW"/>
</dbReference>
<dbReference type="Gene3D" id="3.40.630.30">
    <property type="match status" value="1"/>
</dbReference>
<organism evidence="8 9">
    <name type="scientific">Bacteroides fragilis str. 3976T8</name>
    <dbReference type="NCBI Taxonomy" id="1339314"/>
    <lineage>
        <taxon>Bacteria</taxon>
        <taxon>Pseudomonadati</taxon>
        <taxon>Bacteroidota</taxon>
        <taxon>Bacteroidia</taxon>
        <taxon>Bacteroidales</taxon>
        <taxon>Bacteroidaceae</taxon>
        <taxon>Bacteroides</taxon>
    </lineage>
</organism>
<reference evidence="8 9" key="1">
    <citation type="submission" date="2014-02" db="EMBL/GenBank/DDBJ databases">
        <authorList>
            <person name="Sears C."/>
            <person name="Carroll K."/>
            <person name="Sack B.R."/>
            <person name="Qadri F."/>
            <person name="Myers L.L."/>
            <person name="Chung G.-T."/>
            <person name="Escheverria P."/>
            <person name="Fraser C.M."/>
            <person name="Sadzewicz L."/>
            <person name="Shefchek K.A."/>
            <person name="Tallon L."/>
            <person name="Das S.P."/>
            <person name="Daugherty S."/>
            <person name="Mongodin E.F."/>
        </authorList>
    </citation>
    <scope>NUCLEOTIDE SEQUENCE [LARGE SCALE GENOMIC DNA]</scope>
    <source>
        <strain evidence="8 9">3976T8</strain>
    </source>
</reference>
<comment type="caution">
    <text evidence="8">The sequence shown here is derived from an EMBL/GenBank/DDBJ whole genome shotgun (WGS) entry which is preliminary data.</text>
</comment>
<evidence type="ECO:0000256" key="6">
    <source>
        <dbReference type="ARBA" id="ARBA00023316"/>
    </source>
</evidence>
<keyword evidence="4" id="KW-0573">Peptidoglycan synthesis</keyword>
<keyword evidence="6" id="KW-0961">Cell wall biogenesis/degradation</keyword>
<gene>
    <name evidence="8" type="ORF">M123_1514</name>
</gene>
<dbReference type="InterPro" id="IPR003447">
    <property type="entry name" value="FEMABX"/>
</dbReference>
<dbReference type="Proteomes" id="UP000020938">
    <property type="component" value="Unassembled WGS sequence"/>
</dbReference>
<dbReference type="RefSeq" id="WP_032597953.1">
    <property type="nucleotide sequence ID" value="NZ_JGDS01000044.1"/>
</dbReference>
<keyword evidence="5" id="KW-0012">Acyltransferase</keyword>